<dbReference type="PRINTS" id="PR00081">
    <property type="entry name" value="GDHRDH"/>
</dbReference>
<dbReference type="PIRSF" id="PIRSF000126">
    <property type="entry name" value="11-beta-HSD1"/>
    <property type="match status" value="1"/>
</dbReference>
<sequence>MNRVQGKNIIITGASSGIGSHIARKVAANGGNPILVARSLEKLQALAEEVNKVYDVSCVWYCADLTNLTEWKSVLKTILSDHGRIHALVNNAGFGFFELVEDSKWEDTERMFRLNVFAVIQGIYEILPHFIENAEGHIVNIASQAGKIATPKSAVYAATKHAVIGFTNALRLETEDHGIYVTSVNLGPVRTNFFEAADPTGHYQRAVDRYMLDPAKVADRVTNALFSKKREINMPVWMDIGSRLYQVLPSLMERALKRQFHKK</sequence>
<dbReference type="RefSeq" id="WP_272437158.1">
    <property type="nucleotide sequence ID" value="NZ_JAMQKB010000013.1"/>
</dbReference>
<dbReference type="PANTHER" id="PTHR44196:SF1">
    <property type="entry name" value="DEHYDROGENASE_REDUCTASE SDR FAMILY MEMBER 7B"/>
    <property type="match status" value="1"/>
</dbReference>
<keyword evidence="2" id="KW-0560">Oxidoreductase</keyword>
<reference evidence="4" key="1">
    <citation type="submission" date="2022-06" db="EMBL/GenBank/DDBJ databases">
        <title>Aquibacillus sp. a new bacterium isolated from soil saline samples.</title>
        <authorList>
            <person name="Galisteo C."/>
            <person name="De La Haba R."/>
            <person name="Sanchez-Porro C."/>
            <person name="Ventosa A."/>
        </authorList>
    </citation>
    <scope>NUCLEOTIDE SEQUENCE</scope>
    <source>
        <strain evidence="4">3ASR75-11</strain>
    </source>
</reference>
<proteinExistence type="inferred from homology"/>
<comment type="caution">
    <text evidence="4">The sequence shown here is derived from an EMBL/GenBank/DDBJ whole genome shotgun (WGS) entry which is preliminary data.</text>
</comment>
<dbReference type="InterPro" id="IPR020904">
    <property type="entry name" value="Sc_DH/Rdtase_CS"/>
</dbReference>
<dbReference type="GO" id="GO:0016020">
    <property type="term" value="C:membrane"/>
    <property type="evidence" value="ECO:0007669"/>
    <property type="project" value="TreeGrafter"/>
</dbReference>
<gene>
    <name evidence="4" type="ORF">NC797_12665</name>
</gene>
<dbReference type="SUPFAM" id="SSF51735">
    <property type="entry name" value="NAD(P)-binding Rossmann-fold domains"/>
    <property type="match status" value="1"/>
</dbReference>
<dbReference type="Proteomes" id="UP001145050">
    <property type="component" value="Unassembled WGS sequence"/>
</dbReference>
<dbReference type="GO" id="GO:0016491">
    <property type="term" value="F:oxidoreductase activity"/>
    <property type="evidence" value="ECO:0007669"/>
    <property type="project" value="UniProtKB-KW"/>
</dbReference>
<evidence type="ECO:0000256" key="2">
    <source>
        <dbReference type="ARBA" id="ARBA00023002"/>
    </source>
</evidence>
<dbReference type="InterPro" id="IPR002347">
    <property type="entry name" value="SDR_fam"/>
</dbReference>
<dbReference type="EMBL" id="JAMQKB010000013">
    <property type="protein sequence ID" value="MDC3425354.1"/>
    <property type="molecule type" value="Genomic_DNA"/>
</dbReference>
<name>A0A9X3WXU5_9BACI</name>
<evidence type="ECO:0000256" key="3">
    <source>
        <dbReference type="RuleBase" id="RU000363"/>
    </source>
</evidence>
<evidence type="ECO:0000256" key="1">
    <source>
        <dbReference type="ARBA" id="ARBA00006484"/>
    </source>
</evidence>
<accession>A0A9X3WXU5</accession>
<dbReference type="Gene3D" id="3.40.50.720">
    <property type="entry name" value="NAD(P)-binding Rossmann-like Domain"/>
    <property type="match status" value="1"/>
</dbReference>
<organism evidence="4 5">
    <name type="scientific">Terrihalobacillus insolitus</name>
    <dbReference type="NCBI Taxonomy" id="2950438"/>
    <lineage>
        <taxon>Bacteria</taxon>
        <taxon>Bacillati</taxon>
        <taxon>Bacillota</taxon>
        <taxon>Bacilli</taxon>
        <taxon>Bacillales</taxon>
        <taxon>Bacillaceae</taxon>
        <taxon>Terrihalobacillus</taxon>
    </lineage>
</organism>
<dbReference type="AlphaFoldDB" id="A0A9X3WXU5"/>
<dbReference type="Pfam" id="PF00106">
    <property type="entry name" value="adh_short"/>
    <property type="match status" value="1"/>
</dbReference>
<dbReference type="InterPro" id="IPR036291">
    <property type="entry name" value="NAD(P)-bd_dom_sf"/>
</dbReference>
<protein>
    <submittedName>
        <fullName evidence="4">SDR family oxidoreductase</fullName>
    </submittedName>
</protein>
<evidence type="ECO:0000313" key="4">
    <source>
        <dbReference type="EMBL" id="MDC3425354.1"/>
    </source>
</evidence>
<comment type="similarity">
    <text evidence="1 3">Belongs to the short-chain dehydrogenases/reductases (SDR) family.</text>
</comment>
<evidence type="ECO:0000313" key="5">
    <source>
        <dbReference type="Proteomes" id="UP001145050"/>
    </source>
</evidence>
<dbReference type="PROSITE" id="PS00061">
    <property type="entry name" value="ADH_SHORT"/>
    <property type="match status" value="1"/>
</dbReference>
<dbReference type="PANTHER" id="PTHR44196">
    <property type="entry name" value="DEHYDROGENASE/REDUCTASE SDR FAMILY MEMBER 7B"/>
    <property type="match status" value="1"/>
</dbReference>
<keyword evidence="5" id="KW-1185">Reference proteome</keyword>
<dbReference type="PRINTS" id="PR00080">
    <property type="entry name" value="SDRFAMILY"/>
</dbReference>